<sequence>MADLQLPLTVVAQILGYCDVRTVARAHCGCRVLRNHLLGLGARESDSLWGFGHFTDHQNLLLQAQCRFALPNEPAVRRLAVKRRWERAGPPNSSDPSCSKSKSNTTIISSTCPIIALNAAIVANSHLRRANNLENPDAQPKSKANNILAVVDAFAYVGPQKSLALANTTVSATTVPIAAAAVASIYTPPFPFTSTIIVPLPQPLLFVQSAQPRLLLVVSLADYARVTVRTTPPLQKKPFIFRLLNWTHAPWVYFVDRDSYQRRLFFYDAVAQILVPVVATTATPTIAPDSAANRTIEPLDPFHLFVDPEDATVNDNFAAFGDTVIWWTWVNDVGGNEVEINQAAENVIHNPDTPTFEIVNGRRVRRQTRYELKVHAYKITKIADIYENTASSGNINSTNRTSIDLNINVIAGVQVDIKPLWVHHIHLTASQNLSAHLTNNRLHIFHHKKFKPKNHAEIVALYSFDLVHGLVEAETILEKNFNHNVYEDFDINGATVNNNANEINAENLVVAIGGNNIIEDVNNSKLPYLYNSQTIRINNQNAATTKSYENPVLRKLIGSRASNERIYTRFHALEFHRKRDFFTTNGSIIDENADTQVNSGKPATDSEDDMYITGYDLPGCTDKLFTVRDHSLTTAPEPPRPQLSLVLHPVKATSSKTTINVSNGRNNKSRNNKEQPSKNDVNKENTENNPLFILPISLAPKNVWRPSTRQVSQDGSLLLVAGIEGSRRCLRVVDVAHGDAERGIVRAFYLDDVANGGGRKKVGGGVFVISRRDEAYDSDTSVGGVGWQVVFVECGGGVKN</sequence>
<name>A0AAD5TA92_9FUNG</name>
<organism evidence="2 3">
    <name type="scientific">Physocladia obscura</name>
    <dbReference type="NCBI Taxonomy" id="109957"/>
    <lineage>
        <taxon>Eukaryota</taxon>
        <taxon>Fungi</taxon>
        <taxon>Fungi incertae sedis</taxon>
        <taxon>Chytridiomycota</taxon>
        <taxon>Chytridiomycota incertae sedis</taxon>
        <taxon>Chytridiomycetes</taxon>
        <taxon>Chytridiales</taxon>
        <taxon>Chytriomycetaceae</taxon>
        <taxon>Physocladia</taxon>
    </lineage>
</organism>
<comment type="caution">
    <text evidence="2">The sequence shown here is derived from an EMBL/GenBank/DDBJ whole genome shotgun (WGS) entry which is preliminary data.</text>
</comment>
<proteinExistence type="predicted"/>
<evidence type="ECO:0000256" key="1">
    <source>
        <dbReference type="SAM" id="MobiDB-lite"/>
    </source>
</evidence>
<feature type="region of interest" description="Disordered" evidence="1">
    <location>
        <begin position="83"/>
        <end position="103"/>
    </location>
</feature>
<dbReference type="AlphaFoldDB" id="A0AAD5TA92"/>
<feature type="compositionally biased region" description="Basic and acidic residues" evidence="1">
    <location>
        <begin position="671"/>
        <end position="686"/>
    </location>
</feature>
<feature type="compositionally biased region" description="Low complexity" evidence="1">
    <location>
        <begin position="90"/>
        <end position="103"/>
    </location>
</feature>
<gene>
    <name evidence="2" type="ORF">HK100_007927</name>
</gene>
<evidence type="ECO:0000313" key="3">
    <source>
        <dbReference type="Proteomes" id="UP001211907"/>
    </source>
</evidence>
<dbReference type="Proteomes" id="UP001211907">
    <property type="component" value="Unassembled WGS sequence"/>
</dbReference>
<accession>A0AAD5TA92</accession>
<feature type="region of interest" description="Disordered" evidence="1">
    <location>
        <begin position="654"/>
        <end position="686"/>
    </location>
</feature>
<evidence type="ECO:0008006" key="4">
    <source>
        <dbReference type="Google" id="ProtNLM"/>
    </source>
</evidence>
<dbReference type="EMBL" id="JADGJH010000378">
    <property type="protein sequence ID" value="KAJ3130586.1"/>
    <property type="molecule type" value="Genomic_DNA"/>
</dbReference>
<protein>
    <recommendedName>
        <fullName evidence="4">F-box domain-containing protein</fullName>
    </recommendedName>
</protein>
<reference evidence="2" key="1">
    <citation type="submission" date="2020-05" db="EMBL/GenBank/DDBJ databases">
        <title>Phylogenomic resolution of chytrid fungi.</title>
        <authorList>
            <person name="Stajich J.E."/>
            <person name="Amses K."/>
            <person name="Simmons R."/>
            <person name="Seto K."/>
            <person name="Myers J."/>
            <person name="Bonds A."/>
            <person name="Quandt C.A."/>
            <person name="Barry K."/>
            <person name="Liu P."/>
            <person name="Grigoriev I."/>
            <person name="Longcore J.E."/>
            <person name="James T.Y."/>
        </authorList>
    </citation>
    <scope>NUCLEOTIDE SEQUENCE</scope>
    <source>
        <strain evidence="2">JEL0513</strain>
    </source>
</reference>
<keyword evidence="3" id="KW-1185">Reference proteome</keyword>
<evidence type="ECO:0000313" key="2">
    <source>
        <dbReference type="EMBL" id="KAJ3130586.1"/>
    </source>
</evidence>